<dbReference type="GO" id="GO:0016020">
    <property type="term" value="C:membrane"/>
    <property type="evidence" value="ECO:0007669"/>
    <property type="project" value="InterPro"/>
</dbReference>
<feature type="binding site" evidence="6">
    <location>
        <position position="415"/>
    </location>
    <ligand>
        <name>Ca(2+)</name>
        <dbReference type="ChEBI" id="CHEBI:29108"/>
    </ligand>
</feature>
<dbReference type="Proteomes" id="UP000193920">
    <property type="component" value="Unassembled WGS sequence"/>
</dbReference>
<dbReference type="EMBL" id="MCOG01000262">
    <property type="protein sequence ID" value="ORY21603.1"/>
    <property type="molecule type" value="Genomic_DNA"/>
</dbReference>
<name>A0A1Y2AG80_9FUNG</name>
<dbReference type="EC" id="3.2.1.-" evidence="7"/>
<evidence type="ECO:0000256" key="7">
    <source>
        <dbReference type="RuleBase" id="RU361193"/>
    </source>
</evidence>
<feature type="active site" evidence="5">
    <location>
        <position position="331"/>
    </location>
</feature>
<evidence type="ECO:0000313" key="8">
    <source>
        <dbReference type="EMBL" id="ORY21603.1"/>
    </source>
</evidence>
<accession>A0A1Y2AG80</accession>
<dbReference type="PANTHER" id="PTHR45679">
    <property type="entry name" value="ER DEGRADATION-ENHANCING ALPHA-MANNOSIDASE-LIKE PROTEIN 2"/>
    <property type="match status" value="1"/>
</dbReference>
<dbReference type="InterPro" id="IPR044674">
    <property type="entry name" value="EDEM1/2/3"/>
</dbReference>
<evidence type="ECO:0000256" key="4">
    <source>
        <dbReference type="ARBA" id="ARBA00023180"/>
    </source>
</evidence>
<sequence>MFHFSYDNYIKHAYPEDELKPISCSGQNTWGNFSLTLIDALDTFAVMNDNKGFEDALTKVEKINFDMDINISVFETTIRVLGGLLSSHLIAKELEEKKKIQYHDELLVLAEDLGQRLLPAYDTPTGMPFGSINLKRGVQPDETTETCTATIGTCSIEFAWLSILTNNPIYEFTCRRAIHSLWSHRTRKGLIGAHIDVFTGIWTEAAFSISGGVDSFYEYLLKSWIGFSDEKEYGEMFLEMYELIHKYLKKDNGWHIYANSFTGGSMKNLFQSLGAYWPGVKILAGELFESNEELNLLANYLKNRSFLPEHIYIDDMNGFQYEYFNYPLRPELVESLSVMYKATKDPKLLEVAFKQVDRIRKWCKTKCGYANIRNVYNLKKEDKMESFFLSETLKYLYLLFDPDNKFNRENYIFSTEAHPFPVVSSVQSHAKLYYKKNNKAIRRELRKINKTFDANKYFYNKYAKKKMERPYPCEIHKWACQSFPRYYPSLKQSNMEIVEYTLTYLSPDFKNIPKPRDRFTDFRKGICSYKHWVSASMMGLETDKAFFSSLNKRKMKGDSKIKNKKRKNK</sequence>
<comment type="similarity">
    <text evidence="2 7">Belongs to the glycosyl hydrolase 47 family.</text>
</comment>
<dbReference type="InterPro" id="IPR012341">
    <property type="entry name" value="6hp_glycosidase-like_sf"/>
</dbReference>
<keyword evidence="3" id="KW-0256">Endoplasmic reticulum</keyword>
<keyword evidence="7" id="KW-0326">Glycosidase</keyword>
<dbReference type="OrthoDB" id="8118055at2759"/>
<feature type="active site" description="Proton donor" evidence="5">
    <location>
        <position position="309"/>
    </location>
</feature>
<protein>
    <recommendedName>
        <fullName evidence="7">alpha-1,2-Mannosidase</fullName>
        <ecNumber evidence="7">3.2.1.-</ecNumber>
    </recommendedName>
</protein>
<dbReference type="GO" id="GO:0005509">
    <property type="term" value="F:calcium ion binding"/>
    <property type="evidence" value="ECO:0007669"/>
    <property type="project" value="InterPro"/>
</dbReference>
<keyword evidence="4" id="KW-0325">Glycoprotein</keyword>
<dbReference type="PANTHER" id="PTHR45679:SF5">
    <property type="entry name" value="ER DEGRADATION-ENHANCING ALPHA-MANNOSIDASE-LIKE PROTEIN 1"/>
    <property type="match status" value="1"/>
</dbReference>
<comment type="subcellular location">
    <subcellularLocation>
        <location evidence="1">Endoplasmic reticulum</location>
    </subcellularLocation>
</comment>
<keyword evidence="6" id="KW-0479">Metal-binding</keyword>
<feature type="active site" evidence="5">
    <location>
        <position position="214"/>
    </location>
</feature>
<dbReference type="PRINTS" id="PR00747">
    <property type="entry name" value="GLYHDRLASE47"/>
</dbReference>
<feature type="active site" description="Proton donor" evidence="5">
    <location>
        <position position="75"/>
    </location>
</feature>
<dbReference type="SUPFAM" id="SSF48225">
    <property type="entry name" value="Seven-hairpin glycosidases"/>
    <property type="match status" value="1"/>
</dbReference>
<evidence type="ECO:0000313" key="9">
    <source>
        <dbReference type="Proteomes" id="UP000193920"/>
    </source>
</evidence>
<gene>
    <name evidence="8" type="ORF">LY90DRAFT_431775</name>
</gene>
<dbReference type="GO" id="GO:1904380">
    <property type="term" value="P:endoplasmic reticulum mannose trimming"/>
    <property type="evidence" value="ECO:0007669"/>
    <property type="project" value="InterPro"/>
</dbReference>
<dbReference type="InterPro" id="IPR036026">
    <property type="entry name" value="Seven-hairpin_glycosidases"/>
</dbReference>
<dbReference type="GO" id="GO:0036503">
    <property type="term" value="P:ERAD pathway"/>
    <property type="evidence" value="ECO:0007669"/>
    <property type="project" value="UniProtKB-ARBA"/>
</dbReference>
<evidence type="ECO:0000256" key="6">
    <source>
        <dbReference type="PIRSR" id="PIRSR601382-2"/>
    </source>
</evidence>
<dbReference type="GO" id="GO:0005975">
    <property type="term" value="P:carbohydrate metabolic process"/>
    <property type="evidence" value="ECO:0007669"/>
    <property type="project" value="InterPro"/>
</dbReference>
<dbReference type="InterPro" id="IPR001382">
    <property type="entry name" value="Glyco_hydro_47"/>
</dbReference>
<dbReference type="GO" id="GO:0004571">
    <property type="term" value="F:mannosyl-oligosaccharide 1,2-alpha-mannosidase activity"/>
    <property type="evidence" value="ECO:0007669"/>
    <property type="project" value="InterPro"/>
</dbReference>
<dbReference type="GO" id="GO:0044322">
    <property type="term" value="C:endoplasmic reticulum quality control compartment"/>
    <property type="evidence" value="ECO:0007669"/>
    <property type="project" value="GOC"/>
</dbReference>
<dbReference type="AlphaFoldDB" id="A0A1Y2AG80"/>
<evidence type="ECO:0000256" key="1">
    <source>
        <dbReference type="ARBA" id="ARBA00004240"/>
    </source>
</evidence>
<keyword evidence="9" id="KW-1185">Reference proteome</keyword>
<evidence type="ECO:0000256" key="3">
    <source>
        <dbReference type="ARBA" id="ARBA00022824"/>
    </source>
</evidence>
<proteinExistence type="inferred from homology"/>
<evidence type="ECO:0000256" key="5">
    <source>
        <dbReference type="PIRSR" id="PIRSR601382-1"/>
    </source>
</evidence>
<evidence type="ECO:0000256" key="2">
    <source>
        <dbReference type="ARBA" id="ARBA00007658"/>
    </source>
</evidence>
<comment type="cofactor">
    <cofactor evidence="6">
        <name>Ca(2+)</name>
        <dbReference type="ChEBI" id="CHEBI:29108"/>
    </cofactor>
</comment>
<keyword evidence="6" id="KW-0106">Calcium</keyword>
<dbReference type="Pfam" id="PF01532">
    <property type="entry name" value="Glyco_hydro_47"/>
    <property type="match status" value="1"/>
</dbReference>
<reference evidence="8 9" key="1">
    <citation type="submission" date="2016-08" db="EMBL/GenBank/DDBJ databases">
        <title>A Parts List for Fungal Cellulosomes Revealed by Comparative Genomics.</title>
        <authorList>
            <consortium name="DOE Joint Genome Institute"/>
            <person name="Haitjema C.H."/>
            <person name="Gilmore S.P."/>
            <person name="Henske J.K."/>
            <person name="Solomon K.V."/>
            <person name="De Groot R."/>
            <person name="Kuo A."/>
            <person name="Mondo S.J."/>
            <person name="Salamov A.A."/>
            <person name="Labutti K."/>
            <person name="Zhao Z."/>
            <person name="Chiniquy J."/>
            <person name="Barry K."/>
            <person name="Brewer H.M."/>
            <person name="Purvine S.O."/>
            <person name="Wright A.T."/>
            <person name="Boxma B."/>
            <person name="Van Alen T."/>
            <person name="Hackstein J.H."/>
            <person name="Baker S.E."/>
            <person name="Grigoriev I.V."/>
            <person name="O'Malley M.A."/>
        </authorList>
    </citation>
    <scope>NUCLEOTIDE SEQUENCE [LARGE SCALE GENOMIC DNA]</scope>
    <source>
        <strain evidence="8 9">G1</strain>
    </source>
</reference>
<keyword evidence="7" id="KW-0378">Hydrolase</keyword>
<dbReference type="Gene3D" id="1.50.10.10">
    <property type="match status" value="1"/>
</dbReference>
<dbReference type="STRING" id="1754190.A0A1Y2AG80"/>
<organism evidence="8 9">
    <name type="scientific">Neocallimastix californiae</name>
    <dbReference type="NCBI Taxonomy" id="1754190"/>
    <lineage>
        <taxon>Eukaryota</taxon>
        <taxon>Fungi</taxon>
        <taxon>Fungi incertae sedis</taxon>
        <taxon>Chytridiomycota</taxon>
        <taxon>Chytridiomycota incertae sedis</taxon>
        <taxon>Neocallimastigomycetes</taxon>
        <taxon>Neocallimastigales</taxon>
        <taxon>Neocallimastigaceae</taxon>
        <taxon>Neocallimastix</taxon>
    </lineage>
</organism>
<comment type="caution">
    <text evidence="8">The sequence shown here is derived from an EMBL/GenBank/DDBJ whole genome shotgun (WGS) entry which is preliminary data.</text>
</comment>